<accession>A0A9N8DCY1</accession>
<feature type="transmembrane region" description="Helical" evidence="2">
    <location>
        <begin position="110"/>
        <end position="128"/>
    </location>
</feature>
<dbReference type="Proteomes" id="UP001153069">
    <property type="component" value="Unassembled WGS sequence"/>
</dbReference>
<evidence type="ECO:0000256" key="2">
    <source>
        <dbReference type="SAM" id="Phobius"/>
    </source>
</evidence>
<dbReference type="OrthoDB" id="1921278at2759"/>
<evidence type="ECO:0000256" key="1">
    <source>
        <dbReference type="SAM" id="MobiDB-lite"/>
    </source>
</evidence>
<keyword evidence="2" id="KW-1133">Transmembrane helix</keyword>
<dbReference type="InterPro" id="IPR056361">
    <property type="entry name" value="AtPDCT1_2_TM_dom"/>
</dbReference>
<dbReference type="GO" id="GO:0004142">
    <property type="term" value="F:diacylglycerol cholinephosphotransferase activity"/>
    <property type="evidence" value="ECO:0007669"/>
    <property type="project" value="TreeGrafter"/>
</dbReference>
<dbReference type="Pfam" id="PF24788">
    <property type="entry name" value="AtPDCT1_2"/>
    <property type="match status" value="1"/>
</dbReference>
<organism evidence="4 5">
    <name type="scientific">Seminavis robusta</name>
    <dbReference type="NCBI Taxonomy" id="568900"/>
    <lineage>
        <taxon>Eukaryota</taxon>
        <taxon>Sar</taxon>
        <taxon>Stramenopiles</taxon>
        <taxon>Ochrophyta</taxon>
        <taxon>Bacillariophyta</taxon>
        <taxon>Bacillariophyceae</taxon>
        <taxon>Bacillariophycidae</taxon>
        <taxon>Naviculales</taxon>
        <taxon>Naviculaceae</taxon>
        <taxon>Seminavis</taxon>
    </lineage>
</organism>
<feature type="region of interest" description="Disordered" evidence="1">
    <location>
        <begin position="1"/>
        <end position="37"/>
    </location>
</feature>
<comment type="caution">
    <text evidence="4">The sequence shown here is derived from an EMBL/GenBank/DDBJ whole genome shotgun (WGS) entry which is preliminary data.</text>
</comment>
<gene>
    <name evidence="4" type="ORF">SEMRO_38_G023670.1</name>
</gene>
<name>A0A9N8DCY1_9STRA</name>
<keyword evidence="5" id="KW-1185">Reference proteome</keyword>
<sequence>MSASAATDKTKTSDSVPPTTKGPVRIERKASSEERQHQRDIVVRDTTFIALGLIAASVLSWMELHAGEAEFRGEGSSAYVDDKRGIIDTGYILTSSMHNFLKANRGWNDFFAFLNTVLGVVPPGIYFVHQTLWVGDYEPVFRYLAISVLRSLCGWFTYLPPDDSYLMSNYDFPDIAQCLTKECGDPALATEINPFVSFFSGHVATLVITANHMYLKGYKKLAIFFHVVNALQIVRLLATRGHYSIDIIIGWYMAVSISKPAGRLGRHFSRGDDSIEKHMPASATEAFEYAIGVDETRTEARMSMLMKREDVKEALLNVKDQEEVFAEPTVRLAMEGKLEELEELIATAKSEKAVDAGKPKEE</sequence>
<evidence type="ECO:0000313" key="5">
    <source>
        <dbReference type="Proteomes" id="UP001153069"/>
    </source>
</evidence>
<feature type="compositionally biased region" description="Basic and acidic residues" evidence="1">
    <location>
        <begin position="24"/>
        <end position="37"/>
    </location>
</feature>
<protein>
    <recommendedName>
        <fullName evidence="3">AtPDCT1/2 transmembrane domain-containing protein</fullName>
    </recommendedName>
</protein>
<evidence type="ECO:0000259" key="3">
    <source>
        <dbReference type="Pfam" id="PF24788"/>
    </source>
</evidence>
<feature type="domain" description="AtPDCT1/2 transmembrane" evidence="3">
    <location>
        <begin position="88"/>
        <end position="258"/>
    </location>
</feature>
<dbReference type="AlphaFoldDB" id="A0A9N8DCY1"/>
<dbReference type="PANTHER" id="PTHR34674:SF1">
    <property type="entry name" value="PHOSPHATIDYLCHOLINE:DIACYLGLYCEROL CHOLINEPHOSPHOTRANSFERASE 1-RELATED"/>
    <property type="match status" value="1"/>
</dbReference>
<keyword evidence="2" id="KW-0472">Membrane</keyword>
<dbReference type="InterPro" id="IPR055311">
    <property type="entry name" value="PDCT1/2-like"/>
</dbReference>
<proteinExistence type="predicted"/>
<keyword evidence="2" id="KW-0812">Transmembrane</keyword>
<dbReference type="EMBL" id="CAICTM010000038">
    <property type="protein sequence ID" value="CAB9498436.1"/>
    <property type="molecule type" value="Genomic_DNA"/>
</dbReference>
<reference evidence="4" key="1">
    <citation type="submission" date="2020-06" db="EMBL/GenBank/DDBJ databases">
        <authorList>
            <consortium name="Plant Systems Biology data submission"/>
        </authorList>
    </citation>
    <scope>NUCLEOTIDE SEQUENCE</scope>
    <source>
        <strain evidence="4">D6</strain>
    </source>
</reference>
<feature type="compositionally biased region" description="Polar residues" evidence="1">
    <location>
        <begin position="1"/>
        <end position="18"/>
    </location>
</feature>
<evidence type="ECO:0000313" key="4">
    <source>
        <dbReference type="EMBL" id="CAB9498436.1"/>
    </source>
</evidence>
<dbReference type="PANTHER" id="PTHR34674">
    <property type="entry name" value="PHOSPHATIDYLCHOLINE:DIACYLGLYCEROL CHOLINEPHOSPHOTRANSFERASE 1-RELATED"/>
    <property type="match status" value="1"/>
</dbReference>